<dbReference type="Proteomes" id="UP000094068">
    <property type="component" value="Unassembled WGS sequence"/>
</dbReference>
<dbReference type="InterPro" id="IPR029068">
    <property type="entry name" value="Glyas_Bleomycin-R_OHBP_Dase"/>
</dbReference>
<dbReference type="EMBL" id="MIJZ01000001">
    <property type="protein sequence ID" value="OEG14222.1"/>
    <property type="molecule type" value="Genomic_DNA"/>
</dbReference>
<evidence type="ECO:0000313" key="2">
    <source>
        <dbReference type="Proteomes" id="UP000094068"/>
    </source>
</evidence>
<accession>A0A1E5GNF0</accession>
<keyword evidence="2" id="KW-1185">Reference proteome</keyword>
<organism evidence="1 2">
    <name type="scientific">Enterococcus ureasiticus</name>
    <dbReference type="NCBI Taxonomy" id="903984"/>
    <lineage>
        <taxon>Bacteria</taxon>
        <taxon>Bacillati</taxon>
        <taxon>Bacillota</taxon>
        <taxon>Bacilli</taxon>
        <taxon>Lactobacillales</taxon>
        <taxon>Enterococcaceae</taxon>
        <taxon>Enterococcus</taxon>
    </lineage>
</organism>
<reference evidence="2" key="1">
    <citation type="submission" date="2016-09" db="EMBL/GenBank/DDBJ databases">
        <authorList>
            <person name="Gulvik C.A."/>
        </authorList>
    </citation>
    <scope>NUCLEOTIDE SEQUENCE [LARGE SCALE GENOMIC DNA]</scope>
    <source>
        <strain evidence="2">DSM 23328</strain>
    </source>
</reference>
<dbReference type="Gene3D" id="3.10.180.10">
    <property type="entry name" value="2,3-Dihydroxybiphenyl 1,2-Dioxygenase, domain 1"/>
    <property type="match status" value="1"/>
</dbReference>
<evidence type="ECO:0008006" key="3">
    <source>
        <dbReference type="Google" id="ProtNLM"/>
    </source>
</evidence>
<name>A0A1E5GNF0_9ENTE</name>
<dbReference type="STRING" id="903984.BCR21_04330"/>
<gene>
    <name evidence="1" type="ORF">BCR21_04330</name>
</gene>
<protein>
    <recommendedName>
        <fullName evidence="3">VOC domain-containing protein</fullName>
    </recommendedName>
</protein>
<dbReference type="SUPFAM" id="SSF54593">
    <property type="entry name" value="Glyoxalase/Bleomycin resistance protein/Dihydroxybiphenyl dioxygenase"/>
    <property type="match status" value="1"/>
</dbReference>
<sequence length="105" mass="12269">MQSEKFYLELQTEKNRQLSVPFSKETEGVAHVCFNVDDLKVAKEKYQQLGALFLNERKSSNLSYRKCLIGLNYKLPKEQLLRLEIIKFTKIGGVKIENYPINTNR</sequence>
<proteinExistence type="predicted"/>
<dbReference type="RefSeq" id="WP_069645264.1">
    <property type="nucleotide sequence ID" value="NZ_MIJZ01000001.1"/>
</dbReference>
<comment type="caution">
    <text evidence="1">The sequence shown here is derived from an EMBL/GenBank/DDBJ whole genome shotgun (WGS) entry which is preliminary data.</text>
</comment>
<dbReference type="AlphaFoldDB" id="A0A1E5GNF0"/>
<evidence type="ECO:0000313" key="1">
    <source>
        <dbReference type="EMBL" id="OEG14222.1"/>
    </source>
</evidence>